<reference evidence="1 2" key="1">
    <citation type="submission" date="2013-05" db="EMBL/GenBank/DDBJ databases">
        <authorList>
            <person name="Harkins D.M."/>
            <person name="Durkin A.S."/>
            <person name="Brinkac L.M."/>
            <person name="Haft D.H."/>
            <person name="Selengut J.D."/>
            <person name="Sanka R."/>
            <person name="DePew J."/>
            <person name="Purushe J."/>
            <person name="Hartskeerl R.A."/>
            <person name="Ahmed A."/>
            <person name="van der Linden H."/>
            <person name="Goris M.G.A."/>
            <person name="Vinetz J.M."/>
            <person name="Sutton G.G."/>
            <person name="Nierman W.C."/>
            <person name="Fouts D.E."/>
        </authorList>
    </citation>
    <scope>NUCLEOTIDE SEQUENCE [LARGE SCALE GENOMIC DNA]</scope>
    <source>
        <strain evidence="1 2">CZ214</strain>
    </source>
</reference>
<protein>
    <submittedName>
        <fullName evidence="1">Uncharacterized protein</fullName>
    </submittedName>
</protein>
<evidence type="ECO:0000313" key="2">
    <source>
        <dbReference type="Proteomes" id="UP000015442"/>
    </source>
</evidence>
<sequence length="218" mass="25409">MLLGLIRLKHPANEILRGMRLFLFHELFHISQQMAVPLSDGISQFPEVIAAVDRDADLFALIAECEYTSIHFASNVKDYPSFLTSLMEISINSIWSFLSTSSSNRIERRRFERILSSFALLNLITKSSENLTDYLRLFITSAIVNVKGPRQYLRNDRVIFDLNFPADDIFIAVYHNYELQWFSSNHNTTGSDLVKYLKLKEFEKFKETINRIFSTMKY</sequence>
<dbReference type="EMBL" id="AKWY02000024">
    <property type="protein sequence ID" value="EQA70831.1"/>
    <property type="molecule type" value="Genomic_DNA"/>
</dbReference>
<comment type="caution">
    <text evidence="1">The sequence shown here is derived from an EMBL/GenBank/DDBJ whole genome shotgun (WGS) entry which is preliminary data.</text>
</comment>
<evidence type="ECO:0000313" key="1">
    <source>
        <dbReference type="EMBL" id="EQA70831.1"/>
    </source>
</evidence>
<organism evidence="1 2">
    <name type="scientific">Leptospira noguchii serovar Panama str. CZ214</name>
    <dbReference type="NCBI Taxonomy" id="1001595"/>
    <lineage>
        <taxon>Bacteria</taxon>
        <taxon>Pseudomonadati</taxon>
        <taxon>Spirochaetota</taxon>
        <taxon>Spirochaetia</taxon>
        <taxon>Leptospirales</taxon>
        <taxon>Leptospiraceae</taxon>
        <taxon>Leptospira</taxon>
    </lineage>
</organism>
<accession>T0GTY9</accession>
<name>T0GTY9_9LEPT</name>
<dbReference type="AlphaFoldDB" id="T0GTY9"/>
<gene>
    <name evidence="1" type="ORF">LEP1GSC059_3414</name>
</gene>
<proteinExistence type="predicted"/>
<dbReference type="Proteomes" id="UP000015442">
    <property type="component" value="Unassembled WGS sequence"/>
</dbReference>